<dbReference type="PROSITE" id="PS51257">
    <property type="entry name" value="PROKAR_LIPOPROTEIN"/>
    <property type="match status" value="1"/>
</dbReference>
<dbReference type="Gene3D" id="2.130.10.10">
    <property type="entry name" value="YVTN repeat-like/Quinoprotein amine dehydrogenase"/>
    <property type="match status" value="1"/>
</dbReference>
<accession>A0A1I1C3A8</accession>
<feature type="chain" id="PRO_5039082340" description="Lipoprotein" evidence="1">
    <location>
        <begin position="18"/>
        <end position="338"/>
    </location>
</feature>
<dbReference type="AlphaFoldDB" id="A0A1I1C3A8"/>
<proteinExistence type="predicted"/>
<feature type="signal peptide" evidence="1">
    <location>
        <begin position="1"/>
        <end position="17"/>
    </location>
</feature>
<dbReference type="STRING" id="490629.SAMN05216266_120114"/>
<dbReference type="Proteomes" id="UP000243799">
    <property type="component" value="Unassembled WGS sequence"/>
</dbReference>
<organism evidence="2 3">
    <name type="scientific">Amycolatopsis marina</name>
    <dbReference type="NCBI Taxonomy" id="490629"/>
    <lineage>
        <taxon>Bacteria</taxon>
        <taxon>Bacillati</taxon>
        <taxon>Actinomycetota</taxon>
        <taxon>Actinomycetes</taxon>
        <taxon>Pseudonocardiales</taxon>
        <taxon>Pseudonocardiaceae</taxon>
        <taxon>Amycolatopsis</taxon>
    </lineage>
</organism>
<reference evidence="3" key="1">
    <citation type="submission" date="2016-10" db="EMBL/GenBank/DDBJ databases">
        <authorList>
            <person name="Varghese N."/>
            <person name="Submissions S."/>
        </authorList>
    </citation>
    <scope>NUCLEOTIDE SEQUENCE [LARGE SCALE GENOMIC DNA]</scope>
    <source>
        <strain evidence="3">CGMCC 4.3568</strain>
    </source>
</reference>
<dbReference type="SUPFAM" id="SSF101898">
    <property type="entry name" value="NHL repeat"/>
    <property type="match status" value="1"/>
</dbReference>
<evidence type="ECO:0000313" key="3">
    <source>
        <dbReference type="Proteomes" id="UP000243799"/>
    </source>
</evidence>
<keyword evidence="3" id="KW-1185">Reference proteome</keyword>
<dbReference type="InterPro" id="IPR015943">
    <property type="entry name" value="WD40/YVTN_repeat-like_dom_sf"/>
</dbReference>
<name>A0A1I1C3A8_9PSEU</name>
<dbReference type="OrthoDB" id="4446106at2"/>
<keyword evidence="1" id="KW-0732">Signal</keyword>
<gene>
    <name evidence="2" type="ORF">SAMN05216266_120114</name>
</gene>
<sequence length="338" mass="34478">MKHIASVPLVAIGLACALVLSGCSEVKEGGGDALQVVADPVAATAAVSPATTAEPEGTVLPAEKVTALAVDSGSRTLAVAVQQPPSVLLHDLDAPGAKPRTVSLPGQAASLAVQEGQFVASVPGAGSVVWFEPSGTTVRTAEVAGAPVASASHDGRSLVAVRDRKAIEVLDGETVTKTISGELYSADQVVTAGGHTVVLDRLRTALFEVDVEAGTVDVGLRAGQGATNAVADPFGRVLVTDTRAGSLLAFSTEPLLLRQRYPVPGGVYAIASDAKRKLAWVTLTGRNEVVGFDLRGGEPEEKYRFPTVRQPNSVAVDDRTGQVVVGSAAGEGIQVIAP</sequence>
<dbReference type="EMBL" id="FOKG01000020">
    <property type="protein sequence ID" value="SFB57119.1"/>
    <property type="molecule type" value="Genomic_DNA"/>
</dbReference>
<protein>
    <recommendedName>
        <fullName evidence="4">Lipoprotein</fullName>
    </recommendedName>
</protein>
<evidence type="ECO:0000256" key="1">
    <source>
        <dbReference type="SAM" id="SignalP"/>
    </source>
</evidence>
<dbReference type="RefSeq" id="WP_091677134.1">
    <property type="nucleotide sequence ID" value="NZ_FOKG01000020.1"/>
</dbReference>
<evidence type="ECO:0000313" key="2">
    <source>
        <dbReference type="EMBL" id="SFB57119.1"/>
    </source>
</evidence>
<evidence type="ECO:0008006" key="4">
    <source>
        <dbReference type="Google" id="ProtNLM"/>
    </source>
</evidence>